<dbReference type="GO" id="GO:0016740">
    <property type="term" value="F:transferase activity"/>
    <property type="evidence" value="ECO:0007669"/>
    <property type="project" value="UniProtKB-KW"/>
</dbReference>
<dbReference type="Proteomes" id="UP000525298">
    <property type="component" value="Unassembled WGS sequence"/>
</dbReference>
<evidence type="ECO:0000259" key="3">
    <source>
        <dbReference type="Pfam" id="PF01171"/>
    </source>
</evidence>
<feature type="binding site" evidence="2">
    <location>
        <position position="135"/>
    </location>
    <ligand>
        <name>ATP</name>
        <dbReference type="ChEBI" id="CHEBI:30616"/>
    </ligand>
</feature>
<feature type="binding site" evidence="2">
    <location>
        <position position="140"/>
    </location>
    <ligand>
        <name>ATP</name>
        <dbReference type="ChEBI" id="CHEBI:30616"/>
    </ligand>
</feature>
<dbReference type="Pfam" id="PF01171">
    <property type="entry name" value="ATP_bind_3"/>
    <property type="match status" value="1"/>
</dbReference>
<evidence type="ECO:0000313" key="5">
    <source>
        <dbReference type="Proteomes" id="UP000525298"/>
    </source>
</evidence>
<proteinExistence type="predicted"/>
<organism evidence="4 5">
    <name type="scientific">Desulfosalsimonas propionicica</name>
    <dbReference type="NCBI Taxonomy" id="332175"/>
    <lineage>
        <taxon>Bacteria</taxon>
        <taxon>Pseudomonadati</taxon>
        <taxon>Thermodesulfobacteriota</taxon>
        <taxon>Desulfobacteria</taxon>
        <taxon>Desulfobacterales</taxon>
        <taxon>Desulfosalsimonadaceae</taxon>
        <taxon>Desulfosalsimonas</taxon>
    </lineage>
</organism>
<comment type="caution">
    <text evidence="4">The sequence shown here is derived from an EMBL/GenBank/DDBJ whole genome shotgun (WGS) entry which is preliminary data.</text>
</comment>
<sequence>MSDYSYKAVNRDMGRVIHDYDLISAGDRILVGVSGGKDSLSLLWMFAERLRRIPIDYQLVPLYVDPGFDGGFASDLEQWCRRQLDLELLVEYTDHGIVAHSDENLENPCFLCARRRRQRIFEKAEETGCSKIALGHHKDDILETFFINMCYTGVMSTMRPAQQMFEGKFTIIRPLAYVDEDRLRRFAAAMDFPEFVNPCPSGDRSKRREIKEIVASLTRGKKKIKNNMFRSLGHINMDYMLKPAGRLR</sequence>
<keyword evidence="2" id="KW-0547">Nucleotide-binding</keyword>
<dbReference type="PANTHER" id="PTHR43686:SF1">
    <property type="entry name" value="AMINOTRAN_5 DOMAIN-CONTAINING PROTEIN"/>
    <property type="match status" value="1"/>
</dbReference>
<evidence type="ECO:0000256" key="1">
    <source>
        <dbReference type="ARBA" id="ARBA00022679"/>
    </source>
</evidence>
<dbReference type="PANTHER" id="PTHR43686">
    <property type="entry name" value="SULFURTRANSFERASE-RELATED"/>
    <property type="match status" value="1"/>
</dbReference>
<evidence type="ECO:0000256" key="2">
    <source>
        <dbReference type="PIRSR" id="PIRSR004976-51"/>
    </source>
</evidence>
<dbReference type="PIRSF" id="PIRSF004976">
    <property type="entry name" value="ATPase_YdaO"/>
    <property type="match status" value="1"/>
</dbReference>
<dbReference type="GO" id="GO:0005524">
    <property type="term" value="F:ATP binding"/>
    <property type="evidence" value="ECO:0007669"/>
    <property type="project" value="UniProtKB-KW"/>
</dbReference>
<feature type="binding site" evidence="2">
    <location>
        <begin position="32"/>
        <end position="34"/>
    </location>
    <ligand>
        <name>ATP</name>
        <dbReference type="ChEBI" id="CHEBI:30616"/>
    </ligand>
</feature>
<dbReference type="RefSeq" id="WP_181550277.1">
    <property type="nucleotide sequence ID" value="NZ_JACDUS010000002.1"/>
</dbReference>
<dbReference type="GO" id="GO:0008033">
    <property type="term" value="P:tRNA processing"/>
    <property type="evidence" value="ECO:0007669"/>
    <property type="project" value="InterPro"/>
</dbReference>
<evidence type="ECO:0000313" key="4">
    <source>
        <dbReference type="EMBL" id="MBA2880608.1"/>
    </source>
</evidence>
<keyword evidence="5" id="KW-1185">Reference proteome</keyword>
<dbReference type="EMBL" id="JACDUS010000002">
    <property type="protein sequence ID" value="MBA2880608.1"/>
    <property type="molecule type" value="Genomic_DNA"/>
</dbReference>
<dbReference type="InterPro" id="IPR035107">
    <property type="entry name" value="tRNA_thiolation_TtcA_Ctu1"/>
</dbReference>
<gene>
    <name evidence="4" type="ORF">HNR65_000926</name>
</gene>
<dbReference type="InterPro" id="IPR014729">
    <property type="entry name" value="Rossmann-like_a/b/a_fold"/>
</dbReference>
<name>A0A7W0HJZ3_9BACT</name>
<accession>A0A7W0HJZ3</accession>
<feature type="domain" description="tRNA(Ile)-lysidine/2-thiocytidine synthase N-terminal" evidence="3">
    <location>
        <begin position="29"/>
        <end position="191"/>
    </location>
</feature>
<dbReference type="CDD" id="cd24138">
    <property type="entry name" value="TtcA-like"/>
    <property type="match status" value="1"/>
</dbReference>
<dbReference type="AlphaFoldDB" id="A0A7W0HJZ3"/>
<dbReference type="InterPro" id="IPR011063">
    <property type="entry name" value="TilS/TtcA_N"/>
</dbReference>
<feature type="binding site" evidence="2">
    <location>
        <position position="38"/>
    </location>
    <ligand>
        <name>ATP</name>
        <dbReference type="ChEBI" id="CHEBI:30616"/>
    </ligand>
</feature>
<keyword evidence="1" id="KW-0808">Transferase</keyword>
<feature type="binding site" evidence="2">
    <location>
        <position position="64"/>
    </location>
    <ligand>
        <name>ATP</name>
        <dbReference type="ChEBI" id="CHEBI:30616"/>
    </ligand>
</feature>
<dbReference type="SUPFAM" id="SSF52402">
    <property type="entry name" value="Adenine nucleotide alpha hydrolases-like"/>
    <property type="match status" value="1"/>
</dbReference>
<reference evidence="4 5" key="1">
    <citation type="submission" date="2020-07" db="EMBL/GenBank/DDBJ databases">
        <title>Genomic Encyclopedia of Type Strains, Phase IV (KMG-IV): sequencing the most valuable type-strain genomes for metagenomic binning, comparative biology and taxonomic classification.</title>
        <authorList>
            <person name="Goeker M."/>
        </authorList>
    </citation>
    <scope>NUCLEOTIDE SEQUENCE [LARGE SCALE GENOMIC DNA]</scope>
    <source>
        <strain evidence="4 5">DSM 17721</strain>
    </source>
</reference>
<keyword evidence="2" id="KW-0067">ATP-binding</keyword>
<protein>
    <submittedName>
        <fullName evidence="4">tRNA 2-thiocytidine biosynthesis protein TtcA</fullName>
    </submittedName>
</protein>
<dbReference type="Gene3D" id="3.40.50.620">
    <property type="entry name" value="HUPs"/>
    <property type="match status" value="1"/>
</dbReference>